<feature type="region of interest" description="Disordered" evidence="2">
    <location>
        <begin position="407"/>
        <end position="428"/>
    </location>
</feature>
<dbReference type="InterPro" id="IPR041686">
    <property type="entry name" value="Znf-CCCH_3"/>
</dbReference>
<keyword evidence="5" id="KW-1185">Reference proteome</keyword>
<dbReference type="EMBL" id="KZ308115">
    <property type="protein sequence ID" value="KAG8221877.1"/>
    <property type="molecule type" value="Genomic_DNA"/>
</dbReference>
<feature type="region of interest" description="Disordered" evidence="2">
    <location>
        <begin position="114"/>
        <end position="202"/>
    </location>
</feature>
<feature type="domain" description="C3H1-type" evidence="3">
    <location>
        <begin position="62"/>
        <end position="89"/>
    </location>
</feature>
<dbReference type="Pfam" id="PF15663">
    <property type="entry name" value="zf-CCCH_3"/>
    <property type="match status" value="1"/>
</dbReference>
<dbReference type="GO" id="GO:0008270">
    <property type="term" value="F:zinc ion binding"/>
    <property type="evidence" value="ECO:0007669"/>
    <property type="project" value="UniProtKB-KW"/>
</dbReference>
<sequence>MEQSRKNDDCYFYYYSTCMKGDNCAFRHEPVALGNETMCAFWQQGKCVKPHCTFRHMELRKNRKQIPCYWENQPSGCRKPHCPFMHVNPKDSSASDPEKAKEIVASILATTGVRDSSAVERPDLQETASRESRAESERGDGGGSDGDIGASKGGPRRGSQGSEAGYVGSPPVDPVVVNFEEESDNESVPTSSPAKKNLRKRIHVKTLEEIRLEQIQAESAAFYGYKASDHAESGNGVEDDASSPEDNQQSMSRNGTSREQSLASHSKARQWKNFQNGSSGGKLILSLKSRSANEREKSSDLGFEVMSLSEIRKRRLREEKEMKPPDVKEFIYQNTRFAAADTSMPESPSYSPSSPPYSLPSPSYDPFGVGDADRSQSKEIGELNANQRKRAHSPIVFNIRNKVETEMKVASKSDSNSETSSVWSKDEKPDVKISMESVASQQPSKKVRRLVRPGAKQETASNSLVRRVFRRIKVESDIKVEAENKSMSDSSGDGHSTVEALEERMAEMENQLVYPKSDSVEVDEVRVGPSADTFSENSAKNYGITAERIDKKETAVSEANEMLRDHGCSEFDKSVRMDVDDEDFLLEDQEMETSSSICVDEDIIQDIDEFLNN</sequence>
<keyword evidence="1" id="KW-0862">Zinc</keyword>
<protein>
    <recommendedName>
        <fullName evidence="3">C3H1-type domain-containing protein</fullName>
    </recommendedName>
</protein>
<dbReference type="FunFam" id="4.10.1000.10:FF:000026">
    <property type="entry name" value="Zinc finger CCCH domain-containing protein 11A"/>
    <property type="match status" value="1"/>
</dbReference>
<reference evidence="4" key="1">
    <citation type="submission" date="2013-04" db="EMBL/GenBank/DDBJ databases">
        <authorList>
            <person name="Qu J."/>
            <person name="Murali S.C."/>
            <person name="Bandaranaike D."/>
            <person name="Bellair M."/>
            <person name="Blankenburg K."/>
            <person name="Chao H."/>
            <person name="Dinh H."/>
            <person name="Doddapaneni H."/>
            <person name="Downs B."/>
            <person name="Dugan-Rocha S."/>
            <person name="Elkadiri S."/>
            <person name="Gnanaolivu R.D."/>
            <person name="Hernandez B."/>
            <person name="Javaid M."/>
            <person name="Jayaseelan J.C."/>
            <person name="Lee S."/>
            <person name="Li M."/>
            <person name="Ming W."/>
            <person name="Munidasa M."/>
            <person name="Muniz J."/>
            <person name="Nguyen L."/>
            <person name="Ongeri F."/>
            <person name="Osuji N."/>
            <person name="Pu L.-L."/>
            <person name="Puazo M."/>
            <person name="Qu C."/>
            <person name="Quiroz J."/>
            <person name="Raj R."/>
            <person name="Weissenberger G."/>
            <person name="Xin Y."/>
            <person name="Zou X."/>
            <person name="Han Y."/>
            <person name="Richards S."/>
            <person name="Worley K."/>
            <person name="Muzny D."/>
            <person name="Gibbs R."/>
        </authorList>
    </citation>
    <scope>NUCLEOTIDE SEQUENCE</scope>
    <source>
        <strain evidence="4">Sampled in the wild</strain>
    </source>
</reference>
<evidence type="ECO:0000256" key="2">
    <source>
        <dbReference type="SAM" id="MobiDB-lite"/>
    </source>
</evidence>
<dbReference type="Proteomes" id="UP000792457">
    <property type="component" value="Unassembled WGS sequence"/>
</dbReference>
<gene>
    <name evidence="4" type="ORF">J437_LFUL003253</name>
</gene>
<dbReference type="PANTHER" id="PTHR15725">
    <property type="entry name" value="ZN-FINGER, C-X8-C-X5-C-X3-H TYPE-CONTAINING"/>
    <property type="match status" value="1"/>
</dbReference>
<feature type="domain" description="C3H1-type" evidence="3">
    <location>
        <begin position="4"/>
        <end position="31"/>
    </location>
</feature>
<accession>A0A8K0JU56</accession>
<keyword evidence="1" id="KW-0479">Metal-binding</keyword>
<dbReference type="PANTHER" id="PTHR15725:SF14">
    <property type="entry name" value="ZINC FINGER CCCH DOMAIN-CONTAINING PROTEIN 11A"/>
    <property type="match status" value="1"/>
</dbReference>
<evidence type="ECO:0000313" key="4">
    <source>
        <dbReference type="EMBL" id="KAG8221877.1"/>
    </source>
</evidence>
<evidence type="ECO:0000256" key="1">
    <source>
        <dbReference type="PROSITE-ProRule" id="PRU00723"/>
    </source>
</evidence>
<dbReference type="OrthoDB" id="5395350at2759"/>
<reference evidence="4" key="2">
    <citation type="submission" date="2017-10" db="EMBL/GenBank/DDBJ databases">
        <title>Ladona fulva Genome sequencing and assembly.</title>
        <authorList>
            <person name="Murali S."/>
            <person name="Richards S."/>
            <person name="Bandaranaike D."/>
            <person name="Bellair M."/>
            <person name="Blankenburg K."/>
            <person name="Chao H."/>
            <person name="Dinh H."/>
            <person name="Doddapaneni H."/>
            <person name="Dugan-Rocha S."/>
            <person name="Elkadiri S."/>
            <person name="Gnanaolivu R."/>
            <person name="Hernandez B."/>
            <person name="Skinner E."/>
            <person name="Javaid M."/>
            <person name="Lee S."/>
            <person name="Li M."/>
            <person name="Ming W."/>
            <person name="Munidasa M."/>
            <person name="Muniz J."/>
            <person name="Nguyen L."/>
            <person name="Hughes D."/>
            <person name="Osuji N."/>
            <person name="Pu L.-L."/>
            <person name="Puazo M."/>
            <person name="Qu C."/>
            <person name="Quiroz J."/>
            <person name="Raj R."/>
            <person name="Weissenberger G."/>
            <person name="Xin Y."/>
            <person name="Zou X."/>
            <person name="Han Y."/>
            <person name="Worley K."/>
            <person name="Muzny D."/>
            <person name="Gibbs R."/>
        </authorList>
    </citation>
    <scope>NUCLEOTIDE SEQUENCE</scope>
    <source>
        <strain evidence="4">Sampled in the wild</strain>
    </source>
</reference>
<keyword evidence="1" id="KW-0863">Zinc-finger</keyword>
<feature type="region of interest" description="Disordered" evidence="2">
    <location>
        <begin position="338"/>
        <end position="394"/>
    </location>
</feature>
<feature type="zinc finger region" description="C3H1-type" evidence="1">
    <location>
        <begin position="62"/>
        <end position="89"/>
    </location>
</feature>
<dbReference type="PROSITE" id="PS50103">
    <property type="entry name" value="ZF_C3H1"/>
    <property type="match status" value="3"/>
</dbReference>
<dbReference type="AlphaFoldDB" id="A0A8K0JU56"/>
<evidence type="ECO:0000259" key="3">
    <source>
        <dbReference type="PROSITE" id="PS50103"/>
    </source>
</evidence>
<organism evidence="4 5">
    <name type="scientific">Ladona fulva</name>
    <name type="common">Scarce chaser dragonfly</name>
    <name type="synonym">Libellula fulva</name>
    <dbReference type="NCBI Taxonomy" id="123851"/>
    <lineage>
        <taxon>Eukaryota</taxon>
        <taxon>Metazoa</taxon>
        <taxon>Ecdysozoa</taxon>
        <taxon>Arthropoda</taxon>
        <taxon>Hexapoda</taxon>
        <taxon>Insecta</taxon>
        <taxon>Pterygota</taxon>
        <taxon>Palaeoptera</taxon>
        <taxon>Odonata</taxon>
        <taxon>Epiprocta</taxon>
        <taxon>Anisoptera</taxon>
        <taxon>Libelluloidea</taxon>
        <taxon>Libellulidae</taxon>
        <taxon>Ladona</taxon>
    </lineage>
</organism>
<feature type="compositionally biased region" description="Basic and acidic residues" evidence="2">
    <location>
        <begin position="371"/>
        <end position="381"/>
    </location>
</feature>
<dbReference type="SMART" id="SM00356">
    <property type="entry name" value="ZnF_C3H1"/>
    <property type="match status" value="3"/>
</dbReference>
<comment type="caution">
    <text evidence="4">The sequence shown here is derived from an EMBL/GenBank/DDBJ whole genome shotgun (WGS) entry which is preliminary data.</text>
</comment>
<dbReference type="Gene3D" id="4.10.1000.10">
    <property type="entry name" value="Zinc finger, CCCH-type"/>
    <property type="match status" value="1"/>
</dbReference>
<feature type="compositionally biased region" description="Polar residues" evidence="2">
    <location>
        <begin position="412"/>
        <end position="423"/>
    </location>
</feature>
<feature type="zinc finger region" description="C3H1-type" evidence="1">
    <location>
        <begin position="33"/>
        <end position="59"/>
    </location>
</feature>
<feature type="domain" description="C3H1-type" evidence="3">
    <location>
        <begin position="33"/>
        <end position="59"/>
    </location>
</feature>
<feature type="region of interest" description="Disordered" evidence="2">
    <location>
        <begin position="436"/>
        <end position="455"/>
    </location>
</feature>
<dbReference type="InterPro" id="IPR000571">
    <property type="entry name" value="Znf_CCCH"/>
</dbReference>
<evidence type="ECO:0000313" key="5">
    <source>
        <dbReference type="Proteomes" id="UP000792457"/>
    </source>
</evidence>
<name>A0A8K0JU56_LADFU</name>
<feature type="region of interest" description="Disordered" evidence="2">
    <location>
        <begin position="229"/>
        <end position="282"/>
    </location>
</feature>
<feature type="zinc finger region" description="C3H1-type" evidence="1">
    <location>
        <begin position="4"/>
        <end position="31"/>
    </location>
</feature>
<proteinExistence type="predicted"/>
<feature type="compositionally biased region" description="Basic and acidic residues" evidence="2">
    <location>
        <begin position="117"/>
        <end position="140"/>
    </location>
</feature>
<feature type="compositionally biased region" description="Polar residues" evidence="2">
    <location>
        <begin position="244"/>
        <end position="264"/>
    </location>
</feature>